<dbReference type="PANTHER" id="PTHR43618">
    <property type="entry name" value="7-ALPHA-HYDROXYSTEROID DEHYDROGENASE"/>
    <property type="match status" value="1"/>
</dbReference>
<dbReference type="InterPro" id="IPR036291">
    <property type="entry name" value="NAD(P)-bd_dom_sf"/>
</dbReference>
<dbReference type="InterPro" id="IPR052178">
    <property type="entry name" value="Sec_Metab_Biosynth_SDR"/>
</dbReference>
<sequence length="108" mass="11311">MNLGIDGKVALVTGASKGLGLGVASALASEGAKLAISSRSRERIDKAAEQIGALVSASYVSVEDVRAAILAARKILERVENKEERAILSMPLESLAMLQMSFQATPNQ</sequence>
<protein>
    <recommendedName>
        <fullName evidence="5">SDR family NAD(P)-dependent oxidoreductase</fullName>
    </recommendedName>
</protein>
<dbReference type="GO" id="GO:0016491">
    <property type="term" value="F:oxidoreductase activity"/>
    <property type="evidence" value="ECO:0007669"/>
    <property type="project" value="UniProtKB-KW"/>
</dbReference>
<dbReference type="EMBL" id="LAZR01035871">
    <property type="protein sequence ID" value="KKL26338.1"/>
    <property type="molecule type" value="Genomic_DNA"/>
</dbReference>
<gene>
    <name evidence="4" type="ORF">LCGC14_2396300</name>
</gene>
<dbReference type="Gene3D" id="3.40.50.720">
    <property type="entry name" value="NAD(P)-binding Rossmann-like Domain"/>
    <property type="match status" value="1"/>
</dbReference>
<dbReference type="AlphaFoldDB" id="A0A0F9ER52"/>
<keyword evidence="2" id="KW-0521">NADP</keyword>
<dbReference type="PANTHER" id="PTHR43618:SF12">
    <property type="entry name" value="OXIDOREDUCTASE, SHORT-CHAIN DEHYDROGENASE_REDUCTASE FAMILY (AFU_ORTHOLOGUE AFUA_1G14540)"/>
    <property type="match status" value="1"/>
</dbReference>
<comment type="caution">
    <text evidence="4">The sequence shown here is derived from an EMBL/GenBank/DDBJ whole genome shotgun (WGS) entry which is preliminary data.</text>
</comment>
<dbReference type="Pfam" id="PF00106">
    <property type="entry name" value="adh_short"/>
    <property type="match status" value="1"/>
</dbReference>
<evidence type="ECO:0008006" key="5">
    <source>
        <dbReference type="Google" id="ProtNLM"/>
    </source>
</evidence>
<evidence type="ECO:0000313" key="4">
    <source>
        <dbReference type="EMBL" id="KKL26338.1"/>
    </source>
</evidence>
<name>A0A0F9ER52_9ZZZZ</name>
<evidence type="ECO:0000256" key="2">
    <source>
        <dbReference type="ARBA" id="ARBA00022857"/>
    </source>
</evidence>
<evidence type="ECO:0000256" key="3">
    <source>
        <dbReference type="ARBA" id="ARBA00023002"/>
    </source>
</evidence>
<proteinExistence type="inferred from homology"/>
<dbReference type="InterPro" id="IPR002347">
    <property type="entry name" value="SDR_fam"/>
</dbReference>
<keyword evidence="3" id="KW-0560">Oxidoreductase</keyword>
<dbReference type="SUPFAM" id="SSF51735">
    <property type="entry name" value="NAD(P)-binding Rossmann-fold domains"/>
    <property type="match status" value="1"/>
</dbReference>
<reference evidence="4" key="1">
    <citation type="journal article" date="2015" name="Nature">
        <title>Complex archaea that bridge the gap between prokaryotes and eukaryotes.</title>
        <authorList>
            <person name="Spang A."/>
            <person name="Saw J.H."/>
            <person name="Jorgensen S.L."/>
            <person name="Zaremba-Niedzwiedzka K."/>
            <person name="Martijn J."/>
            <person name="Lind A.E."/>
            <person name="van Eijk R."/>
            <person name="Schleper C."/>
            <person name="Guy L."/>
            <person name="Ettema T.J."/>
        </authorList>
    </citation>
    <scope>NUCLEOTIDE SEQUENCE</scope>
</reference>
<evidence type="ECO:0000256" key="1">
    <source>
        <dbReference type="ARBA" id="ARBA00006484"/>
    </source>
</evidence>
<accession>A0A0F9ER52</accession>
<comment type="similarity">
    <text evidence="1">Belongs to the short-chain dehydrogenases/reductases (SDR) family.</text>
</comment>
<organism evidence="4">
    <name type="scientific">marine sediment metagenome</name>
    <dbReference type="NCBI Taxonomy" id="412755"/>
    <lineage>
        <taxon>unclassified sequences</taxon>
        <taxon>metagenomes</taxon>
        <taxon>ecological metagenomes</taxon>
    </lineage>
</organism>